<dbReference type="EMBL" id="NMUH01000418">
    <property type="protein sequence ID" value="MQL78807.1"/>
    <property type="molecule type" value="Genomic_DNA"/>
</dbReference>
<sequence length="106" mass="11462">MLHIPMERASSVMAPMPGPPAPTKDATISTVAHEPEDSEGLTDQSNKICNRGPLRAYPEGEVHESGEHYSRKTLSTTAPSPQPAAEGVPSTGRKTRVALYQEQHRC</sequence>
<evidence type="ECO:0000313" key="3">
    <source>
        <dbReference type="Proteomes" id="UP000652761"/>
    </source>
</evidence>
<gene>
    <name evidence="2" type="ORF">Taro_011234</name>
</gene>
<evidence type="ECO:0000313" key="2">
    <source>
        <dbReference type="EMBL" id="MQL78807.1"/>
    </source>
</evidence>
<accession>A0A843U9N2</accession>
<protein>
    <submittedName>
        <fullName evidence="2">Uncharacterized protein</fullName>
    </submittedName>
</protein>
<evidence type="ECO:0000256" key="1">
    <source>
        <dbReference type="SAM" id="MobiDB-lite"/>
    </source>
</evidence>
<reference evidence="2" key="1">
    <citation type="submission" date="2017-07" db="EMBL/GenBank/DDBJ databases">
        <title>Taro Niue Genome Assembly and Annotation.</title>
        <authorList>
            <person name="Atibalentja N."/>
            <person name="Keating K."/>
            <person name="Fields C.J."/>
        </authorList>
    </citation>
    <scope>NUCLEOTIDE SEQUENCE</scope>
    <source>
        <strain evidence="2">Niue_2</strain>
        <tissue evidence="2">Leaf</tissue>
    </source>
</reference>
<dbReference type="Proteomes" id="UP000652761">
    <property type="component" value="Unassembled WGS sequence"/>
</dbReference>
<feature type="compositionally biased region" description="Basic and acidic residues" evidence="1">
    <location>
        <begin position="58"/>
        <end position="70"/>
    </location>
</feature>
<organism evidence="2 3">
    <name type="scientific">Colocasia esculenta</name>
    <name type="common">Wild taro</name>
    <name type="synonym">Arum esculentum</name>
    <dbReference type="NCBI Taxonomy" id="4460"/>
    <lineage>
        <taxon>Eukaryota</taxon>
        <taxon>Viridiplantae</taxon>
        <taxon>Streptophyta</taxon>
        <taxon>Embryophyta</taxon>
        <taxon>Tracheophyta</taxon>
        <taxon>Spermatophyta</taxon>
        <taxon>Magnoliopsida</taxon>
        <taxon>Liliopsida</taxon>
        <taxon>Araceae</taxon>
        <taxon>Aroideae</taxon>
        <taxon>Colocasieae</taxon>
        <taxon>Colocasia</taxon>
    </lineage>
</organism>
<name>A0A843U9N2_COLES</name>
<comment type="caution">
    <text evidence="2">The sequence shown here is derived from an EMBL/GenBank/DDBJ whole genome shotgun (WGS) entry which is preliminary data.</text>
</comment>
<proteinExistence type="predicted"/>
<feature type="region of interest" description="Disordered" evidence="1">
    <location>
        <begin position="1"/>
        <end position="94"/>
    </location>
</feature>
<keyword evidence="3" id="KW-1185">Reference proteome</keyword>
<dbReference type="AlphaFoldDB" id="A0A843U9N2"/>